<dbReference type="Proteomes" id="UP000620124">
    <property type="component" value="Unassembled WGS sequence"/>
</dbReference>
<comment type="caution">
    <text evidence="2">The sequence shown here is derived from an EMBL/GenBank/DDBJ whole genome shotgun (WGS) entry which is preliminary data.</text>
</comment>
<name>A0A8H6XH58_9AGAR</name>
<feature type="compositionally biased region" description="Low complexity" evidence="1">
    <location>
        <begin position="254"/>
        <end position="285"/>
    </location>
</feature>
<organism evidence="2 3">
    <name type="scientific">Mycena venus</name>
    <dbReference type="NCBI Taxonomy" id="2733690"/>
    <lineage>
        <taxon>Eukaryota</taxon>
        <taxon>Fungi</taxon>
        <taxon>Dikarya</taxon>
        <taxon>Basidiomycota</taxon>
        <taxon>Agaricomycotina</taxon>
        <taxon>Agaricomycetes</taxon>
        <taxon>Agaricomycetidae</taxon>
        <taxon>Agaricales</taxon>
        <taxon>Marasmiineae</taxon>
        <taxon>Mycenaceae</taxon>
        <taxon>Mycena</taxon>
    </lineage>
</organism>
<reference evidence="2" key="1">
    <citation type="submission" date="2020-05" db="EMBL/GenBank/DDBJ databases">
        <title>Mycena genomes resolve the evolution of fungal bioluminescence.</title>
        <authorList>
            <person name="Tsai I.J."/>
        </authorList>
    </citation>
    <scope>NUCLEOTIDE SEQUENCE</scope>
    <source>
        <strain evidence="2">CCC161011</strain>
    </source>
</reference>
<dbReference type="AlphaFoldDB" id="A0A8H6XH58"/>
<evidence type="ECO:0000256" key="1">
    <source>
        <dbReference type="SAM" id="MobiDB-lite"/>
    </source>
</evidence>
<feature type="region of interest" description="Disordered" evidence="1">
    <location>
        <begin position="123"/>
        <end position="146"/>
    </location>
</feature>
<proteinExistence type="predicted"/>
<feature type="region of interest" description="Disordered" evidence="1">
    <location>
        <begin position="225"/>
        <end position="285"/>
    </location>
</feature>
<accession>A0A8H6XH58</accession>
<evidence type="ECO:0000313" key="3">
    <source>
        <dbReference type="Proteomes" id="UP000620124"/>
    </source>
</evidence>
<gene>
    <name evidence="2" type="ORF">MVEN_01963300</name>
</gene>
<protein>
    <submittedName>
        <fullName evidence="2">Uncharacterized protein</fullName>
    </submittedName>
</protein>
<dbReference type="EMBL" id="JACAZI010000019">
    <property type="protein sequence ID" value="KAF7340432.1"/>
    <property type="molecule type" value="Genomic_DNA"/>
</dbReference>
<evidence type="ECO:0000313" key="2">
    <source>
        <dbReference type="EMBL" id="KAF7340432.1"/>
    </source>
</evidence>
<sequence>MTIANSVPHRSCNAISRTMLVATAFLAFISSVFALGVNNVGRIITAQGIAPQNIPPGFYSKKGVLYPSSQGLAVSTDTSEPSLNKADLSDLVYMDMVRNIHNEPDLYTIRWVSNGTECTMFAPKPPQEGDVPATFQQSAQGTGREENNTTWRWHVKYHELYQCTQWGVFVNIYTICVPGHRHLCLTCDSTGALLLKTLNETDPSHKWVLDMFQPDLNLTDTTVSQQVDQDANKDDPVIVANDGADGVGGGNGGAASASPSAGAAASSGSITPTSSGGASSPSARR</sequence>
<keyword evidence="3" id="KW-1185">Reference proteome</keyword>